<evidence type="ECO:0000256" key="15">
    <source>
        <dbReference type="ARBA" id="ARBA00023136"/>
    </source>
</evidence>
<evidence type="ECO:0000256" key="6">
    <source>
        <dbReference type="ARBA" id="ARBA00022677"/>
    </source>
</evidence>
<dbReference type="PRINTS" id="PR00081">
    <property type="entry name" value="GDHRDH"/>
</dbReference>
<organism evidence="27 28">
    <name type="scientific">Eublepharis macularius</name>
    <name type="common">Leopard gecko</name>
    <name type="synonym">Cyrtodactylus macularius</name>
    <dbReference type="NCBI Taxonomy" id="481883"/>
    <lineage>
        <taxon>Eukaryota</taxon>
        <taxon>Metazoa</taxon>
        <taxon>Chordata</taxon>
        <taxon>Craniata</taxon>
        <taxon>Vertebrata</taxon>
        <taxon>Euteleostomi</taxon>
        <taxon>Lepidosauria</taxon>
        <taxon>Squamata</taxon>
        <taxon>Bifurcata</taxon>
        <taxon>Gekkota</taxon>
        <taxon>Eublepharidae</taxon>
        <taxon>Eublepharinae</taxon>
        <taxon>Eublepharis</taxon>
    </lineage>
</organism>
<comment type="catalytic activity">
    <reaction evidence="21">
        <text>17beta-estradiol + NAD(+) = estrone + NADH + H(+)</text>
        <dbReference type="Rhea" id="RHEA:24612"/>
        <dbReference type="ChEBI" id="CHEBI:15378"/>
        <dbReference type="ChEBI" id="CHEBI:16469"/>
        <dbReference type="ChEBI" id="CHEBI:17263"/>
        <dbReference type="ChEBI" id="CHEBI:57540"/>
        <dbReference type="ChEBI" id="CHEBI:57945"/>
        <dbReference type="EC" id="1.1.1.62"/>
    </reaction>
</comment>
<keyword evidence="15" id="KW-0472">Membrane</keyword>
<evidence type="ECO:0000256" key="11">
    <source>
        <dbReference type="ARBA" id="ARBA00022955"/>
    </source>
</evidence>
<evidence type="ECO:0000256" key="2">
    <source>
        <dbReference type="ARBA" id="ARBA00004240"/>
    </source>
</evidence>
<evidence type="ECO:0000256" key="14">
    <source>
        <dbReference type="ARBA" id="ARBA00023098"/>
    </source>
</evidence>
<dbReference type="Gene3D" id="3.40.50.720">
    <property type="entry name" value="NAD(P)-binding Rossmann-like Domain"/>
    <property type="match status" value="1"/>
</dbReference>
<evidence type="ECO:0000256" key="17">
    <source>
        <dbReference type="ARBA" id="ARBA00038261"/>
    </source>
</evidence>
<dbReference type="GO" id="GO:0004303">
    <property type="term" value="F:estradiol 17-beta-dehydrogenase [NAD(P)+] activity"/>
    <property type="evidence" value="ECO:0007669"/>
    <property type="project" value="UniProtKB-EC"/>
</dbReference>
<evidence type="ECO:0000256" key="26">
    <source>
        <dbReference type="ARBA" id="ARBA00082544"/>
    </source>
</evidence>
<evidence type="ECO:0000256" key="23">
    <source>
        <dbReference type="ARBA" id="ARBA00050568"/>
    </source>
</evidence>
<evidence type="ECO:0000256" key="22">
    <source>
        <dbReference type="ARBA" id="ARBA00048906"/>
    </source>
</evidence>
<protein>
    <recommendedName>
        <fullName evidence="18">Estradiol 17-beta-dehydrogenase 11</fullName>
        <ecNumber evidence="4">1.1.1.300</ecNumber>
        <ecNumber evidence="16">1.1.1.62</ecNumber>
    </recommendedName>
    <alternativeName>
        <fullName evidence="19">17-beta-hydroxysteroid dehydrogenase 11</fullName>
    </alternativeName>
    <alternativeName>
        <fullName evidence="20">Dehydrogenase/reductase SDR family member 8</fullName>
    </alternativeName>
    <alternativeName>
        <fullName evidence="26">Retinal short-chain dehydrogenase/reductase 1</fullName>
    </alternativeName>
    <alternativeName>
        <fullName evidence="25">Short-chain dehydrogenase/reductase 3</fullName>
    </alternativeName>
</protein>
<evidence type="ECO:0000256" key="5">
    <source>
        <dbReference type="ARBA" id="ARBA00022516"/>
    </source>
</evidence>
<accession>A0AA97JZC8</accession>
<evidence type="ECO:0000256" key="7">
    <source>
        <dbReference type="ARBA" id="ARBA00022692"/>
    </source>
</evidence>
<name>A0AA97JZC8_EUBMA</name>
<evidence type="ECO:0000256" key="13">
    <source>
        <dbReference type="ARBA" id="ARBA00023002"/>
    </source>
</evidence>
<keyword evidence="12" id="KW-1133">Transmembrane helix</keyword>
<keyword evidence="9" id="KW-0256">Endoplasmic reticulum</keyword>
<dbReference type="Proteomes" id="UP001190640">
    <property type="component" value="Chromosome 10"/>
</dbReference>
<evidence type="ECO:0000313" key="27">
    <source>
        <dbReference type="Proteomes" id="UP001190640"/>
    </source>
</evidence>
<keyword evidence="6" id="KW-0551">Lipid droplet</keyword>
<dbReference type="SUPFAM" id="SSF51735">
    <property type="entry name" value="NAD(P)-binding Rossmann-fold domains"/>
    <property type="match status" value="1"/>
</dbReference>
<evidence type="ECO:0000256" key="10">
    <source>
        <dbReference type="ARBA" id="ARBA00022857"/>
    </source>
</evidence>
<reference evidence="28" key="1">
    <citation type="submission" date="2025-08" db="UniProtKB">
        <authorList>
            <consortium name="RefSeq"/>
        </authorList>
    </citation>
    <scope>IDENTIFICATION</scope>
    <source>
        <tissue evidence="28">Blood</tissue>
    </source>
</reference>
<dbReference type="EC" id="1.1.1.62" evidence="16"/>
<evidence type="ECO:0000313" key="28">
    <source>
        <dbReference type="RefSeq" id="XP_054846237.1"/>
    </source>
</evidence>
<evidence type="ECO:0000256" key="21">
    <source>
        <dbReference type="ARBA" id="ARBA00048022"/>
    </source>
</evidence>
<dbReference type="GO" id="GO:0005811">
    <property type="term" value="C:lipid droplet"/>
    <property type="evidence" value="ECO:0007669"/>
    <property type="project" value="UniProtKB-SubCell"/>
</dbReference>
<evidence type="ECO:0000256" key="4">
    <source>
        <dbReference type="ARBA" id="ARBA00012852"/>
    </source>
</evidence>
<keyword evidence="10" id="KW-0521">NADP</keyword>
<dbReference type="KEGG" id="emc:129336875"/>
<dbReference type="CDD" id="cd05339">
    <property type="entry name" value="17beta-HSDXI-like_SDR_c"/>
    <property type="match status" value="1"/>
</dbReference>
<keyword evidence="5" id="KW-0444">Lipid biosynthesis</keyword>
<dbReference type="GeneID" id="129336875"/>
<proteinExistence type="inferred from homology"/>
<keyword evidence="27" id="KW-1185">Reference proteome</keyword>
<dbReference type="PRINTS" id="PR00080">
    <property type="entry name" value="SDRFAMILY"/>
</dbReference>
<dbReference type="PANTHER" id="PTHR24322">
    <property type="entry name" value="PKSB"/>
    <property type="match status" value="1"/>
</dbReference>
<evidence type="ECO:0000256" key="19">
    <source>
        <dbReference type="ARBA" id="ARBA00042233"/>
    </source>
</evidence>
<evidence type="ECO:0000256" key="12">
    <source>
        <dbReference type="ARBA" id="ARBA00022989"/>
    </source>
</evidence>
<dbReference type="PANTHER" id="PTHR24322:SF489">
    <property type="entry name" value="ESTRADIOL 17-BETA-DEHYDROGENASE 11"/>
    <property type="match status" value="1"/>
</dbReference>
<comment type="catalytic activity">
    <reaction evidence="23">
        <text>all-trans-retinol + NADP(+) = all-trans-retinal + NADPH + H(+)</text>
        <dbReference type="Rhea" id="RHEA:25033"/>
        <dbReference type="ChEBI" id="CHEBI:15378"/>
        <dbReference type="ChEBI" id="CHEBI:17336"/>
        <dbReference type="ChEBI" id="CHEBI:17898"/>
        <dbReference type="ChEBI" id="CHEBI:57783"/>
        <dbReference type="ChEBI" id="CHEBI:58349"/>
        <dbReference type="EC" id="1.1.1.300"/>
    </reaction>
</comment>
<keyword evidence="13" id="KW-0560">Oxidoreductase</keyword>
<sequence length="299" mass="33185">MDWLLFSKGILIAMFSYLEVLVKQFIPKKKKSLGGEIVLITGAAHGLGKGIASAFSKHQCQLVLWDINKQGVEETAEECRKLGAFVHSYVVDCGKREDIYRTADKMKKDIGDITILVNNAGVITIGGLLSIKDEDIQNMFEVNVLAHHWTVKAFLPAMIAKNYGHIVTIASVSGWVGAPFMVTYSASKSGCISFHQTLKEELHLLGKDGIKTTCLCPYWIDTGFTKDIITKVLPLLDTEYTVNKLMEGILTNQEMIVLPAEANVMAKLSSLLPGRVPRFATKIERTVIDRYKNQCQSCK</sequence>
<gene>
    <name evidence="28" type="primary">LOC129336875</name>
</gene>
<dbReference type="GO" id="GO:0052650">
    <property type="term" value="F:all-trans-retinol dehydrogenase (NADP+) activity"/>
    <property type="evidence" value="ECO:0007669"/>
    <property type="project" value="UniProtKB-EC"/>
</dbReference>
<dbReference type="InterPro" id="IPR036291">
    <property type="entry name" value="NAD(P)-bd_dom_sf"/>
</dbReference>
<comment type="catalytic activity">
    <reaction evidence="22">
        <text>17beta-estradiol + NADP(+) = estrone + NADPH + H(+)</text>
        <dbReference type="Rhea" id="RHEA:24616"/>
        <dbReference type="ChEBI" id="CHEBI:15378"/>
        <dbReference type="ChEBI" id="CHEBI:16469"/>
        <dbReference type="ChEBI" id="CHEBI:17263"/>
        <dbReference type="ChEBI" id="CHEBI:57783"/>
        <dbReference type="ChEBI" id="CHEBI:58349"/>
        <dbReference type="EC" id="1.1.1.62"/>
    </reaction>
</comment>
<dbReference type="AlphaFoldDB" id="A0AA97JZC8"/>
<evidence type="ECO:0000256" key="25">
    <source>
        <dbReference type="ARBA" id="ARBA00068717"/>
    </source>
</evidence>
<evidence type="ECO:0000256" key="3">
    <source>
        <dbReference type="ARBA" id="ARBA00004502"/>
    </source>
</evidence>
<comment type="subcellular location">
    <subcellularLocation>
        <location evidence="2">Endoplasmic reticulum</location>
    </subcellularLocation>
    <subcellularLocation>
        <location evidence="3">Lipid droplet</location>
    </subcellularLocation>
    <subcellularLocation>
        <location evidence="1">Membrane</location>
        <topology evidence="1">Multi-pass membrane protein</topology>
    </subcellularLocation>
</comment>
<evidence type="ECO:0000256" key="20">
    <source>
        <dbReference type="ARBA" id="ARBA00042911"/>
    </source>
</evidence>
<dbReference type="GO" id="GO:0005783">
    <property type="term" value="C:endoplasmic reticulum"/>
    <property type="evidence" value="ECO:0007669"/>
    <property type="project" value="UniProtKB-SubCell"/>
</dbReference>
<comment type="similarity">
    <text evidence="17">Belongs to the short-chain dehydrogenases/reductases (SDR) family. 17-beta-HSD 3 subfamily.</text>
</comment>
<dbReference type="GO" id="GO:0006694">
    <property type="term" value="P:steroid biosynthetic process"/>
    <property type="evidence" value="ECO:0007669"/>
    <property type="project" value="UniProtKB-KW"/>
</dbReference>
<comment type="function">
    <text evidence="24">Catalyzes the reduction of all-trans-retinal to all-trans-retinol in the presence of NADPH.</text>
</comment>
<evidence type="ECO:0000256" key="18">
    <source>
        <dbReference type="ARBA" id="ARBA00039801"/>
    </source>
</evidence>
<dbReference type="Pfam" id="PF00106">
    <property type="entry name" value="adh_short"/>
    <property type="match status" value="1"/>
</dbReference>
<evidence type="ECO:0000256" key="8">
    <source>
        <dbReference type="ARBA" id="ARBA00022729"/>
    </source>
</evidence>
<evidence type="ECO:0000256" key="24">
    <source>
        <dbReference type="ARBA" id="ARBA00059620"/>
    </source>
</evidence>
<dbReference type="RefSeq" id="XP_054846237.1">
    <property type="nucleotide sequence ID" value="XM_054990262.1"/>
</dbReference>
<keyword evidence="11" id="KW-0752">Steroid biosynthesis</keyword>
<keyword evidence="7" id="KW-0812">Transmembrane</keyword>
<evidence type="ECO:0000256" key="1">
    <source>
        <dbReference type="ARBA" id="ARBA00004141"/>
    </source>
</evidence>
<dbReference type="FunFam" id="3.40.50.720:FF:000131">
    <property type="entry name" value="Short-chain dehydrogenase/reductase 3"/>
    <property type="match status" value="1"/>
</dbReference>
<keyword evidence="14" id="KW-0443">Lipid metabolism</keyword>
<evidence type="ECO:0000256" key="9">
    <source>
        <dbReference type="ARBA" id="ARBA00022824"/>
    </source>
</evidence>
<dbReference type="InterPro" id="IPR002347">
    <property type="entry name" value="SDR_fam"/>
</dbReference>
<keyword evidence="8" id="KW-0732">Signal</keyword>
<dbReference type="EC" id="1.1.1.300" evidence="4"/>
<dbReference type="GO" id="GO:0016020">
    <property type="term" value="C:membrane"/>
    <property type="evidence" value="ECO:0007669"/>
    <property type="project" value="UniProtKB-SubCell"/>
</dbReference>
<evidence type="ECO:0000256" key="16">
    <source>
        <dbReference type="ARBA" id="ARBA00024072"/>
    </source>
</evidence>